<gene>
    <name evidence="2" type="ORF">NCGR_LOCUS58580</name>
</gene>
<organism evidence="2 3">
    <name type="scientific">Miscanthus lutarioriparius</name>
    <dbReference type="NCBI Taxonomy" id="422564"/>
    <lineage>
        <taxon>Eukaryota</taxon>
        <taxon>Viridiplantae</taxon>
        <taxon>Streptophyta</taxon>
        <taxon>Embryophyta</taxon>
        <taxon>Tracheophyta</taxon>
        <taxon>Spermatophyta</taxon>
        <taxon>Magnoliopsida</taxon>
        <taxon>Liliopsida</taxon>
        <taxon>Poales</taxon>
        <taxon>Poaceae</taxon>
        <taxon>PACMAD clade</taxon>
        <taxon>Panicoideae</taxon>
        <taxon>Andropogonodae</taxon>
        <taxon>Andropogoneae</taxon>
        <taxon>Saccharinae</taxon>
        <taxon>Miscanthus</taxon>
    </lineage>
</organism>
<keyword evidence="3" id="KW-1185">Reference proteome</keyword>
<sequence>MSGVGSSGRPLAAQKILQSLRPPLSFATLSRPPFAAPGECHRFPTSDGVSTGDAPPNDTINEEGLVLRTPERSMAD</sequence>
<proteinExistence type="predicted"/>
<feature type="region of interest" description="Disordered" evidence="1">
    <location>
        <begin position="43"/>
        <end position="76"/>
    </location>
</feature>
<accession>A0A811RWZ1</accession>
<dbReference type="OrthoDB" id="10507925at2759"/>
<dbReference type="AlphaFoldDB" id="A0A811RWZ1"/>
<protein>
    <submittedName>
        <fullName evidence="2">Uncharacterized protein</fullName>
    </submittedName>
</protein>
<reference evidence="2" key="1">
    <citation type="submission" date="2020-10" db="EMBL/GenBank/DDBJ databases">
        <authorList>
            <person name="Han B."/>
            <person name="Lu T."/>
            <person name="Zhao Q."/>
            <person name="Huang X."/>
            <person name="Zhao Y."/>
        </authorList>
    </citation>
    <scope>NUCLEOTIDE SEQUENCE</scope>
</reference>
<dbReference type="Proteomes" id="UP000604825">
    <property type="component" value="Unassembled WGS sequence"/>
</dbReference>
<evidence type="ECO:0000313" key="2">
    <source>
        <dbReference type="EMBL" id="CAD6334482.1"/>
    </source>
</evidence>
<dbReference type="EMBL" id="CAJGYO010000017">
    <property type="protein sequence ID" value="CAD6334482.1"/>
    <property type="molecule type" value="Genomic_DNA"/>
</dbReference>
<name>A0A811RWZ1_9POAL</name>
<evidence type="ECO:0000256" key="1">
    <source>
        <dbReference type="SAM" id="MobiDB-lite"/>
    </source>
</evidence>
<evidence type="ECO:0000313" key="3">
    <source>
        <dbReference type="Proteomes" id="UP000604825"/>
    </source>
</evidence>
<comment type="caution">
    <text evidence="2">The sequence shown here is derived from an EMBL/GenBank/DDBJ whole genome shotgun (WGS) entry which is preliminary data.</text>
</comment>